<evidence type="ECO:0000313" key="3">
    <source>
        <dbReference type="EMBL" id="OGY83267.1"/>
    </source>
</evidence>
<dbReference type="Gene3D" id="2.60.120.380">
    <property type="match status" value="1"/>
</dbReference>
<proteinExistence type="predicted"/>
<dbReference type="Proteomes" id="UP000176952">
    <property type="component" value="Unassembled WGS sequence"/>
</dbReference>
<feature type="signal peptide" evidence="2">
    <location>
        <begin position="1"/>
        <end position="32"/>
    </location>
</feature>
<keyword evidence="1 2" id="KW-0732">Signal</keyword>
<name>A0A1G2B4W0_9BACT</name>
<dbReference type="EMBL" id="MHKD01000021">
    <property type="protein sequence ID" value="OGY83267.1"/>
    <property type="molecule type" value="Genomic_DNA"/>
</dbReference>
<dbReference type="InterPro" id="IPR028994">
    <property type="entry name" value="Integrin_alpha_N"/>
</dbReference>
<dbReference type="Pfam" id="PF13517">
    <property type="entry name" value="FG-GAP_3"/>
    <property type="match status" value="1"/>
</dbReference>
<evidence type="ECO:0000313" key="4">
    <source>
        <dbReference type="Proteomes" id="UP000176952"/>
    </source>
</evidence>
<accession>A0A1G2B4W0</accession>
<comment type="caution">
    <text evidence="3">The sequence shown here is derived from an EMBL/GenBank/DDBJ whole genome shotgun (WGS) entry which is preliminary data.</text>
</comment>
<protein>
    <submittedName>
        <fullName evidence="3">Uncharacterized protein</fullName>
    </submittedName>
</protein>
<dbReference type="SUPFAM" id="SSF69318">
    <property type="entry name" value="Integrin alpha N-terminal domain"/>
    <property type="match status" value="1"/>
</dbReference>
<dbReference type="STRING" id="1798542.A3F54_02810"/>
<evidence type="ECO:0000256" key="1">
    <source>
        <dbReference type="ARBA" id="ARBA00022729"/>
    </source>
</evidence>
<dbReference type="Gene3D" id="2.60.40.10">
    <property type="entry name" value="Immunoglobulins"/>
    <property type="match status" value="2"/>
</dbReference>
<organism evidence="3 4">
    <name type="scientific">Candidatus Kerfeldbacteria bacterium RIFCSPHIGHO2_12_FULL_48_17</name>
    <dbReference type="NCBI Taxonomy" id="1798542"/>
    <lineage>
        <taxon>Bacteria</taxon>
        <taxon>Candidatus Kerfeldiibacteriota</taxon>
    </lineage>
</organism>
<sequence length="1834" mass="199735">MRRFFSHTWQWPLAVVFLFFGFLAWQPQAAQAAEVTCKVTKPDGTTAISGVYTYLRTANWSYYQSDSTASDGSCKFENVPEGSYKLSIARDSGSASYSPPETSEVTVTTSNLDLGTIRFKNNNVTLKLTTSNDKAVSGTYAYVANSDWSRYFWCTTDTNGNCGFYIGSDFTGTLYLYDVVSSGFYAPANISFSTTKDEGYNFGTIKGMVPNATGIYLGQDNNPIATSKYPSVSIYNSDWSVSKWSNLDKNGAFEVYLPKKGTYKATFWGGNNLPDLDTFTFQVDDIKTVTDLGTRKQPSPNVTVTVTKADATTAIANAYISLSSSNLTNNSIYKYGSTNSSGQWQTYLGQTANYCISVYANQTSEADPRQYCFDFTAGGTANISLSTITPPVKIKVVDPSNNAVSGASCYIYTSNYDWQNSSWTSTGSDGTCISRALDAGTYLVQIYPPWTSGTQQYVAPDPFSVTVVANQTNDDYVDSPVQLVEPKKTLNITVKDQNGKSVTDASVSAWKSAGQGYCSTNTNSQGEATCVFGKGKWNVYLYQRWDSGTWGGNTWGYFESWPTVEFKEDNTVTETKNITITVTRYTGKIKGKVLLPDGSALTGNATPSVSASNKSGFWNWGQVGSDGSFSLPTPPANVTLNFWTSSSDYAAPTATYSVGEGETLNVGNLYFSEKKEFIDCNVRDTAGTGLSGQYCSAWKSEGYGWANCTTDAAGSCTLKVSQGKWLTNAYPAWSSTERYACLTGTQTLNLGAEQTVEANFECALANSTLKGTLQDADGNLINQYGWLEVRTTSGADNFYSGLGASINGGSFEVKVPAGTFEARPWLWNAEWSVDAGTNTFTIGENETQDDFVITMLPNDATISGNIVDQNGDTLSDLNLSLMVENGNGSYQYDWVTDGSYAFNVAAGTWKLSAWVSWNEEYVLQPDQDLELEIDAEEDATKNIVLVKEDSEVTVTAKDNSGNILQNVWVSLDTKLGQKETDSYDYWRYQEWGGNTDQNGKVTVTAPAGSFYVSCNLASDFGYLTPEAQLVTIDADTPASVECVFVKPNATITGTVTRDGELSPAFVYCRSDKDRYREVSTADGNFSLDVFAPDVWNCGAIHEASEEEYFKSPEKTVSVDEADKTYDIELVLDGDDAKAMSEPVTVNFSSDTATTISLENGARCILPAFSMSQDTENITMTFTPKAEIAHESTATPIDFGYDISAIDSDGTEISDLAGDITCEFPFNIEDLEGINAEDLMLLYRDDESDSYRGVKNVIIDVDEDNPATGIVRFTVDHLTYFAVLSTGGGVDPVSVPPQINVTTPLNGGTVGVAQVIVNGTITDPDADMTIELNGDAVTAPELDDAGNFSYTLTGLKFGPNTIRVEGSNSNGDAEPVVRTINYSGEDGTGDETPNTTPTGKAQSILVSPQEGGPHIRVFDTDGNKLTDFFAFAPTLRTSYTVLTKDLDGDGVEEILVAPGHNAGPQVRVFNSQGEFITDFFAYDERFRGGAKIALSDLTGDYYPELIVTPKVDGGPHIRIYRYDQDAEEFVLLTEFFAYTEQFHGGVRIVTADVTGDGKNDLIVTPQSQGGPHVRVFSYAGSPTPSMNLVSDFFAYSETLRMGVKVMAADLNGDGVRDLVTAPYEGSNFGSNVRAFTYNAVDEGFELMSWVMAFGDGFRGAVNIRTGDLNNNGRSDIVVAPHENGGPNVRIYEYNPLSESLELLDWFMAYEEGFHGGVDFKITNVDGDDYAEIVTTPRHKGGPNMRLYEYDPLEMGFVLRDWKFTHNEDFHGQLQVTTSDVNGDGDQELIVSPLENGGPNTRLYDWTGEALELQDWFMAYADTFRGGVVTTDLAGE</sequence>
<reference evidence="3 4" key="1">
    <citation type="journal article" date="2016" name="Nat. Commun.">
        <title>Thousands of microbial genomes shed light on interconnected biogeochemical processes in an aquifer system.</title>
        <authorList>
            <person name="Anantharaman K."/>
            <person name="Brown C.T."/>
            <person name="Hug L.A."/>
            <person name="Sharon I."/>
            <person name="Castelle C.J."/>
            <person name="Probst A.J."/>
            <person name="Thomas B.C."/>
            <person name="Singh A."/>
            <person name="Wilkins M.J."/>
            <person name="Karaoz U."/>
            <person name="Brodie E.L."/>
            <person name="Williams K.H."/>
            <person name="Hubbard S.S."/>
            <person name="Banfield J.F."/>
        </authorList>
    </citation>
    <scope>NUCLEOTIDE SEQUENCE [LARGE SCALE GENOMIC DNA]</scope>
</reference>
<gene>
    <name evidence="3" type="ORF">A3F54_02810</name>
</gene>
<evidence type="ECO:0000256" key="2">
    <source>
        <dbReference type="SAM" id="SignalP"/>
    </source>
</evidence>
<feature type="chain" id="PRO_5009582004" evidence="2">
    <location>
        <begin position="33"/>
        <end position="1834"/>
    </location>
</feature>
<dbReference type="InterPro" id="IPR013517">
    <property type="entry name" value="FG-GAP"/>
</dbReference>
<dbReference type="InterPro" id="IPR013783">
    <property type="entry name" value="Ig-like_fold"/>
</dbReference>